<keyword evidence="2" id="KW-0812">Transmembrane</keyword>
<feature type="compositionally biased region" description="Low complexity" evidence="1">
    <location>
        <begin position="32"/>
        <end position="46"/>
    </location>
</feature>
<feature type="compositionally biased region" description="Acidic residues" evidence="1">
    <location>
        <begin position="22"/>
        <end position="31"/>
    </location>
</feature>
<name>A0A9D3Z6Q5_DREPO</name>
<protein>
    <submittedName>
        <fullName evidence="3">Uncharacterized protein</fullName>
    </submittedName>
</protein>
<evidence type="ECO:0000313" key="3">
    <source>
        <dbReference type="EMBL" id="KAH3711239.1"/>
    </source>
</evidence>
<feature type="compositionally biased region" description="Basic and acidic residues" evidence="1">
    <location>
        <begin position="1"/>
        <end position="18"/>
    </location>
</feature>
<evidence type="ECO:0000256" key="1">
    <source>
        <dbReference type="SAM" id="MobiDB-lite"/>
    </source>
</evidence>
<keyword evidence="2" id="KW-0472">Membrane</keyword>
<dbReference type="Proteomes" id="UP000828390">
    <property type="component" value="Unassembled WGS sequence"/>
</dbReference>
<evidence type="ECO:0000256" key="2">
    <source>
        <dbReference type="SAM" id="Phobius"/>
    </source>
</evidence>
<feature type="transmembrane region" description="Helical" evidence="2">
    <location>
        <begin position="53"/>
        <end position="77"/>
    </location>
</feature>
<dbReference type="AlphaFoldDB" id="A0A9D3Z6Q5"/>
<comment type="caution">
    <text evidence="3">The sequence shown here is derived from an EMBL/GenBank/DDBJ whole genome shotgun (WGS) entry which is preliminary data.</text>
</comment>
<evidence type="ECO:0000313" key="4">
    <source>
        <dbReference type="Proteomes" id="UP000828390"/>
    </source>
</evidence>
<gene>
    <name evidence="3" type="ORF">DPMN_070741</name>
</gene>
<sequence>MKPERSLSNSREYEHDDVYSEVYDEIGDTEPDTPSTPSNSTPSNSTRSKNRCYCIAFASVIVTIVLAGATFAVVFFLEISKSPL</sequence>
<dbReference type="EMBL" id="JAIWYP010000014">
    <property type="protein sequence ID" value="KAH3711239.1"/>
    <property type="molecule type" value="Genomic_DNA"/>
</dbReference>
<keyword evidence="4" id="KW-1185">Reference proteome</keyword>
<reference evidence="3" key="1">
    <citation type="journal article" date="2019" name="bioRxiv">
        <title>The Genome of the Zebra Mussel, Dreissena polymorpha: A Resource for Invasive Species Research.</title>
        <authorList>
            <person name="McCartney M.A."/>
            <person name="Auch B."/>
            <person name="Kono T."/>
            <person name="Mallez S."/>
            <person name="Zhang Y."/>
            <person name="Obille A."/>
            <person name="Becker A."/>
            <person name="Abrahante J.E."/>
            <person name="Garbe J."/>
            <person name="Badalamenti J.P."/>
            <person name="Herman A."/>
            <person name="Mangelson H."/>
            <person name="Liachko I."/>
            <person name="Sullivan S."/>
            <person name="Sone E.D."/>
            <person name="Koren S."/>
            <person name="Silverstein K.A.T."/>
            <person name="Beckman K.B."/>
            <person name="Gohl D.M."/>
        </authorList>
    </citation>
    <scope>NUCLEOTIDE SEQUENCE</scope>
    <source>
        <strain evidence="3">Duluth1</strain>
        <tissue evidence="3">Whole animal</tissue>
    </source>
</reference>
<feature type="region of interest" description="Disordered" evidence="1">
    <location>
        <begin position="1"/>
        <end position="48"/>
    </location>
</feature>
<reference evidence="3" key="2">
    <citation type="submission" date="2020-11" db="EMBL/GenBank/DDBJ databases">
        <authorList>
            <person name="McCartney M.A."/>
            <person name="Auch B."/>
            <person name="Kono T."/>
            <person name="Mallez S."/>
            <person name="Becker A."/>
            <person name="Gohl D.M."/>
            <person name="Silverstein K.A.T."/>
            <person name="Koren S."/>
            <person name="Bechman K.B."/>
            <person name="Herman A."/>
            <person name="Abrahante J.E."/>
            <person name="Garbe J."/>
        </authorList>
    </citation>
    <scope>NUCLEOTIDE SEQUENCE</scope>
    <source>
        <strain evidence="3">Duluth1</strain>
        <tissue evidence="3">Whole animal</tissue>
    </source>
</reference>
<organism evidence="3 4">
    <name type="scientific">Dreissena polymorpha</name>
    <name type="common">Zebra mussel</name>
    <name type="synonym">Mytilus polymorpha</name>
    <dbReference type="NCBI Taxonomy" id="45954"/>
    <lineage>
        <taxon>Eukaryota</taxon>
        <taxon>Metazoa</taxon>
        <taxon>Spiralia</taxon>
        <taxon>Lophotrochozoa</taxon>
        <taxon>Mollusca</taxon>
        <taxon>Bivalvia</taxon>
        <taxon>Autobranchia</taxon>
        <taxon>Heteroconchia</taxon>
        <taxon>Euheterodonta</taxon>
        <taxon>Imparidentia</taxon>
        <taxon>Neoheterodontei</taxon>
        <taxon>Myida</taxon>
        <taxon>Dreissenoidea</taxon>
        <taxon>Dreissenidae</taxon>
        <taxon>Dreissena</taxon>
    </lineage>
</organism>
<keyword evidence="2" id="KW-1133">Transmembrane helix</keyword>
<proteinExistence type="predicted"/>
<accession>A0A9D3Z6Q5</accession>